<gene>
    <name evidence="2" type="ORF">CUTER_07675</name>
</gene>
<dbReference type="Gene3D" id="1.20.1290.10">
    <property type="entry name" value="AhpD-like"/>
    <property type="match status" value="1"/>
</dbReference>
<feature type="domain" description="Carboxymuconolactone decarboxylase-like" evidence="1">
    <location>
        <begin position="20"/>
        <end position="102"/>
    </location>
</feature>
<keyword evidence="2" id="KW-0560">Oxidoreductase</keyword>
<evidence type="ECO:0000259" key="1">
    <source>
        <dbReference type="Pfam" id="PF02627"/>
    </source>
</evidence>
<keyword evidence="3" id="KW-1185">Reference proteome</keyword>
<dbReference type="STRING" id="1072256.CUTER_07675"/>
<dbReference type="PATRIC" id="fig|1072256.5.peg.1518"/>
<proteinExistence type="predicted"/>
<dbReference type="InterPro" id="IPR004675">
    <property type="entry name" value="AhpD_core"/>
</dbReference>
<dbReference type="Pfam" id="PF02627">
    <property type="entry name" value="CMD"/>
    <property type="match status" value="1"/>
</dbReference>
<dbReference type="SUPFAM" id="SSF69118">
    <property type="entry name" value="AhpD-like"/>
    <property type="match status" value="1"/>
</dbReference>
<sequence>MVADKKPRPFLDKTNEDIYQAMSTVAKLVRKTAAKAGVPRALLELVNVRVSQLNGCPTCLSVHVPSAEQAGVKPEKIMALPSWRNADIYSAEERVALALAEALTVPAANTHVLDSASVDIRDEHGSEVFTQEQLAAVEWSIITINTFNRISIASGHPILRPKS</sequence>
<evidence type="ECO:0000313" key="3">
    <source>
        <dbReference type="Proteomes" id="UP000035548"/>
    </source>
</evidence>
<organism evidence="2 3">
    <name type="scientific">Corynebacterium uterequi</name>
    <dbReference type="NCBI Taxonomy" id="1072256"/>
    <lineage>
        <taxon>Bacteria</taxon>
        <taxon>Bacillati</taxon>
        <taxon>Actinomycetota</taxon>
        <taxon>Actinomycetes</taxon>
        <taxon>Mycobacteriales</taxon>
        <taxon>Corynebacteriaceae</taxon>
        <taxon>Corynebacterium</taxon>
    </lineage>
</organism>
<evidence type="ECO:0000313" key="2">
    <source>
        <dbReference type="EMBL" id="AKK11524.1"/>
    </source>
</evidence>
<dbReference type="NCBIfam" id="TIGR00778">
    <property type="entry name" value="ahpD_dom"/>
    <property type="match status" value="1"/>
</dbReference>
<dbReference type="KEGG" id="cut:CUTER_07675"/>
<dbReference type="RefSeq" id="WP_047259921.1">
    <property type="nucleotide sequence ID" value="NZ_CP011546.1"/>
</dbReference>
<dbReference type="PANTHER" id="PTHR34846">
    <property type="entry name" value="4-CARBOXYMUCONOLACTONE DECARBOXYLASE FAMILY PROTEIN (AFU_ORTHOLOGUE AFUA_6G11590)"/>
    <property type="match status" value="1"/>
</dbReference>
<accession>A0A0G3HDY1</accession>
<dbReference type="EMBL" id="CP011546">
    <property type="protein sequence ID" value="AKK11524.1"/>
    <property type="molecule type" value="Genomic_DNA"/>
</dbReference>
<protein>
    <submittedName>
        <fullName evidence="2">Alkylhydroperoxidase AhpD family core domain</fullName>
    </submittedName>
</protein>
<dbReference type="InterPro" id="IPR003779">
    <property type="entry name" value="CMD-like"/>
</dbReference>
<name>A0A0G3HDY1_9CORY</name>
<dbReference type="AlphaFoldDB" id="A0A0G3HDY1"/>
<dbReference type="Proteomes" id="UP000035548">
    <property type="component" value="Chromosome"/>
</dbReference>
<dbReference type="OrthoDB" id="9801997at2"/>
<reference evidence="2 3" key="1">
    <citation type="journal article" date="2015" name="Genome Announc.">
        <title>Virulence Factor Genes Detected in the Complete Genome Sequence of Corynebacterium uterequi DSM 45634, Isolated from the Uterus of a Maiden Mare.</title>
        <authorList>
            <person name="Ruckert C."/>
            <person name="Kriete M."/>
            <person name="Jaenicke S."/>
            <person name="Winkler A."/>
            <person name="Tauch A."/>
        </authorList>
    </citation>
    <scope>NUCLEOTIDE SEQUENCE [LARGE SCALE GENOMIC DNA]</scope>
    <source>
        <strain evidence="2 3">DSM 45634</strain>
    </source>
</reference>
<reference evidence="3" key="2">
    <citation type="submission" date="2015-05" db="EMBL/GenBank/DDBJ databases">
        <title>Complete genome sequence of Corynebacterium uterequi DSM 45634, isolated from the uterus of a maiden mare.</title>
        <authorList>
            <person name="Ruckert C."/>
            <person name="Albersmeier A."/>
            <person name="Winkler A."/>
            <person name="Tauch A."/>
        </authorList>
    </citation>
    <scope>NUCLEOTIDE SEQUENCE [LARGE SCALE GENOMIC DNA]</scope>
    <source>
        <strain evidence="3">DSM 45634</strain>
    </source>
</reference>
<keyword evidence="2" id="KW-0575">Peroxidase</keyword>
<dbReference type="PANTHER" id="PTHR34846:SF7">
    <property type="entry name" value="BLL7811 PROTEIN"/>
    <property type="match status" value="1"/>
</dbReference>
<dbReference type="InterPro" id="IPR029032">
    <property type="entry name" value="AhpD-like"/>
</dbReference>
<dbReference type="GO" id="GO:0051920">
    <property type="term" value="F:peroxiredoxin activity"/>
    <property type="evidence" value="ECO:0007669"/>
    <property type="project" value="InterPro"/>
</dbReference>